<feature type="compositionally biased region" description="Basic residues" evidence="1">
    <location>
        <begin position="122"/>
        <end position="136"/>
    </location>
</feature>
<dbReference type="AlphaFoldDB" id="A0A2P6MT18"/>
<comment type="caution">
    <text evidence="2">The sequence shown here is derived from an EMBL/GenBank/DDBJ whole genome shotgun (WGS) entry which is preliminary data.</text>
</comment>
<organism evidence="2 3">
    <name type="scientific">Planoprotostelium fungivorum</name>
    <dbReference type="NCBI Taxonomy" id="1890364"/>
    <lineage>
        <taxon>Eukaryota</taxon>
        <taxon>Amoebozoa</taxon>
        <taxon>Evosea</taxon>
        <taxon>Variosea</taxon>
        <taxon>Cavosteliida</taxon>
        <taxon>Cavosteliaceae</taxon>
        <taxon>Planoprotostelium</taxon>
    </lineage>
</organism>
<dbReference type="InParanoid" id="A0A2P6MT18"/>
<proteinExistence type="predicted"/>
<evidence type="ECO:0000256" key="1">
    <source>
        <dbReference type="SAM" id="MobiDB-lite"/>
    </source>
</evidence>
<sequence>MESFKDALRRHGYSFDQVKNIGGVERRELVDSMMGANLSVLTRSIILSGWDDAAAASGPLNHTSSPATSTHHHTTNNTTGSPFPPPGPKGNFFSGTALGGSFSNSFTRDEVDPDDLPMSQQKPKRPSPSKTKKQTKWSRYESNVGVQVIMRVNAMPTLLYTGIN</sequence>
<reference evidence="2 3" key="1">
    <citation type="journal article" date="2018" name="Genome Biol. Evol.">
        <title>Multiple Roots of Fruiting Body Formation in Amoebozoa.</title>
        <authorList>
            <person name="Hillmann F."/>
            <person name="Forbes G."/>
            <person name="Novohradska S."/>
            <person name="Ferling I."/>
            <person name="Riege K."/>
            <person name="Groth M."/>
            <person name="Westermann M."/>
            <person name="Marz M."/>
            <person name="Spaller T."/>
            <person name="Winckler T."/>
            <person name="Schaap P."/>
            <person name="Glockner G."/>
        </authorList>
    </citation>
    <scope>NUCLEOTIDE SEQUENCE [LARGE SCALE GENOMIC DNA]</scope>
    <source>
        <strain evidence="2 3">Jena</strain>
    </source>
</reference>
<evidence type="ECO:0000313" key="2">
    <source>
        <dbReference type="EMBL" id="PRP74840.1"/>
    </source>
</evidence>
<accession>A0A2P6MT18</accession>
<protein>
    <submittedName>
        <fullName evidence="2">Uncharacterized protein</fullName>
    </submittedName>
</protein>
<dbReference type="Proteomes" id="UP000241769">
    <property type="component" value="Unassembled WGS sequence"/>
</dbReference>
<feature type="compositionally biased region" description="Low complexity" evidence="1">
    <location>
        <begin position="61"/>
        <end position="81"/>
    </location>
</feature>
<gene>
    <name evidence="2" type="ORF">PROFUN_09540</name>
</gene>
<name>A0A2P6MT18_9EUKA</name>
<evidence type="ECO:0000313" key="3">
    <source>
        <dbReference type="Proteomes" id="UP000241769"/>
    </source>
</evidence>
<feature type="region of interest" description="Disordered" evidence="1">
    <location>
        <begin position="58"/>
        <end position="138"/>
    </location>
</feature>
<dbReference type="EMBL" id="MDYQ01000439">
    <property type="protein sequence ID" value="PRP74840.1"/>
    <property type="molecule type" value="Genomic_DNA"/>
</dbReference>
<keyword evidence="3" id="KW-1185">Reference proteome</keyword>